<reference evidence="1 2" key="1">
    <citation type="submission" date="2019-05" db="EMBL/GenBank/DDBJ databases">
        <title>Another draft genome of Portunus trituberculatus and its Hox gene families provides insights of decapod evolution.</title>
        <authorList>
            <person name="Jeong J.-H."/>
            <person name="Song I."/>
            <person name="Kim S."/>
            <person name="Choi T."/>
            <person name="Kim D."/>
            <person name="Ryu S."/>
            <person name="Kim W."/>
        </authorList>
    </citation>
    <scope>NUCLEOTIDE SEQUENCE [LARGE SCALE GENOMIC DNA]</scope>
    <source>
        <tissue evidence="1">Muscle</tissue>
    </source>
</reference>
<comment type="caution">
    <text evidence="1">The sequence shown here is derived from an EMBL/GenBank/DDBJ whole genome shotgun (WGS) entry which is preliminary data.</text>
</comment>
<accession>A0A5B7HIP3</accession>
<sequence length="95" mass="10652">MPCFTPLPSLITPPPFTPVPCSPGDITDTDSIPQIRARVGGLSTPADSAWSRWNWTQWARWKTKDSPRLRGGTIPTTKAATRPWVIMLQVRPRAW</sequence>
<gene>
    <name evidence="1" type="ORF">E2C01_065381</name>
</gene>
<evidence type="ECO:0000313" key="2">
    <source>
        <dbReference type="Proteomes" id="UP000324222"/>
    </source>
</evidence>
<name>A0A5B7HIP3_PORTR</name>
<keyword evidence="2" id="KW-1185">Reference proteome</keyword>
<evidence type="ECO:0000313" key="1">
    <source>
        <dbReference type="EMBL" id="MPC71112.1"/>
    </source>
</evidence>
<dbReference type="EMBL" id="VSRR010032310">
    <property type="protein sequence ID" value="MPC71112.1"/>
    <property type="molecule type" value="Genomic_DNA"/>
</dbReference>
<proteinExistence type="predicted"/>
<protein>
    <submittedName>
        <fullName evidence="1">Uncharacterized protein</fullName>
    </submittedName>
</protein>
<dbReference type="AlphaFoldDB" id="A0A5B7HIP3"/>
<organism evidence="1 2">
    <name type="scientific">Portunus trituberculatus</name>
    <name type="common">Swimming crab</name>
    <name type="synonym">Neptunus trituberculatus</name>
    <dbReference type="NCBI Taxonomy" id="210409"/>
    <lineage>
        <taxon>Eukaryota</taxon>
        <taxon>Metazoa</taxon>
        <taxon>Ecdysozoa</taxon>
        <taxon>Arthropoda</taxon>
        <taxon>Crustacea</taxon>
        <taxon>Multicrustacea</taxon>
        <taxon>Malacostraca</taxon>
        <taxon>Eumalacostraca</taxon>
        <taxon>Eucarida</taxon>
        <taxon>Decapoda</taxon>
        <taxon>Pleocyemata</taxon>
        <taxon>Brachyura</taxon>
        <taxon>Eubrachyura</taxon>
        <taxon>Portunoidea</taxon>
        <taxon>Portunidae</taxon>
        <taxon>Portuninae</taxon>
        <taxon>Portunus</taxon>
    </lineage>
</organism>
<dbReference type="Proteomes" id="UP000324222">
    <property type="component" value="Unassembled WGS sequence"/>
</dbReference>